<dbReference type="Pfam" id="PF00089">
    <property type="entry name" value="Trypsin"/>
    <property type="match status" value="1"/>
</dbReference>
<dbReference type="InterPro" id="IPR051333">
    <property type="entry name" value="CLIP_Serine_Protease"/>
</dbReference>
<dbReference type="InterPro" id="IPR009003">
    <property type="entry name" value="Peptidase_S1_PA"/>
</dbReference>
<sequence length="241" mass="24953">MAVATSHDGNPTSVTLCSGALVAPNLVLTARHCVAKAITTMPSCDADGRSHNGAHIGEDADPSAIVVYVGDRVQVDRDVPRARAVRTLHPTGHVLCDADVAYVILDRPITGVTILPLRLHDSVQSGDEVVPVGFGGGATNVIGQRRPRERSTVLAVGPAANQDTGAVLGPREFEVDAATCRGDSGGPAIDVRTGEIVGVVSRGGSCSGHGNHVYTRVDAYARLARVAFGAAEREAVDVAQR</sequence>
<dbReference type="Gene3D" id="2.40.10.10">
    <property type="entry name" value="Trypsin-like serine proteases"/>
    <property type="match status" value="2"/>
</dbReference>
<evidence type="ECO:0000259" key="1">
    <source>
        <dbReference type="PROSITE" id="PS50240"/>
    </source>
</evidence>
<dbReference type="InterPro" id="IPR043504">
    <property type="entry name" value="Peptidase_S1_PA_chymotrypsin"/>
</dbReference>
<dbReference type="InterPro" id="IPR001254">
    <property type="entry name" value="Trypsin_dom"/>
</dbReference>
<reference evidence="2 3" key="1">
    <citation type="submission" date="2021-12" db="EMBL/GenBank/DDBJ databases">
        <title>Discovery of the Pendulisporaceae a myxobacterial family with distinct sporulation behavior and unique specialized metabolism.</title>
        <authorList>
            <person name="Garcia R."/>
            <person name="Popoff A."/>
            <person name="Bader C.D."/>
            <person name="Loehr J."/>
            <person name="Walesch S."/>
            <person name="Walt C."/>
            <person name="Boldt J."/>
            <person name="Bunk B."/>
            <person name="Haeckl F.J.F.P.J."/>
            <person name="Gunesch A.P."/>
            <person name="Birkelbach J."/>
            <person name="Nuebel U."/>
            <person name="Pietschmann T."/>
            <person name="Bach T."/>
            <person name="Mueller R."/>
        </authorList>
    </citation>
    <scope>NUCLEOTIDE SEQUENCE [LARGE SCALE GENOMIC DNA]</scope>
    <source>
        <strain evidence="2 3">MSr12523</strain>
    </source>
</reference>
<dbReference type="SMART" id="SM00020">
    <property type="entry name" value="Tryp_SPc"/>
    <property type="match status" value="1"/>
</dbReference>
<dbReference type="PANTHER" id="PTHR24260">
    <property type="match status" value="1"/>
</dbReference>
<dbReference type="EMBL" id="CP089982">
    <property type="protein sequence ID" value="WXA97551.1"/>
    <property type="molecule type" value="Genomic_DNA"/>
</dbReference>
<dbReference type="PANTHER" id="PTHR24260:SF132">
    <property type="entry name" value="PEPTIDASE S1 DOMAIN-CONTAINING PROTEIN"/>
    <property type="match status" value="1"/>
</dbReference>
<accession>A0ABZ2KMG9</accession>
<keyword evidence="3" id="KW-1185">Reference proteome</keyword>
<dbReference type="RefSeq" id="WP_394848173.1">
    <property type="nucleotide sequence ID" value="NZ_CP089982.1"/>
</dbReference>
<proteinExistence type="predicted"/>
<dbReference type="Proteomes" id="UP001379533">
    <property type="component" value="Chromosome"/>
</dbReference>
<dbReference type="InterPro" id="IPR001314">
    <property type="entry name" value="Peptidase_S1A"/>
</dbReference>
<organism evidence="2 3">
    <name type="scientific">Pendulispora brunnea</name>
    <dbReference type="NCBI Taxonomy" id="2905690"/>
    <lineage>
        <taxon>Bacteria</taxon>
        <taxon>Pseudomonadati</taxon>
        <taxon>Myxococcota</taxon>
        <taxon>Myxococcia</taxon>
        <taxon>Myxococcales</taxon>
        <taxon>Sorangiineae</taxon>
        <taxon>Pendulisporaceae</taxon>
        <taxon>Pendulispora</taxon>
    </lineage>
</organism>
<evidence type="ECO:0000313" key="3">
    <source>
        <dbReference type="Proteomes" id="UP001379533"/>
    </source>
</evidence>
<dbReference type="PRINTS" id="PR00722">
    <property type="entry name" value="CHYMOTRYPSIN"/>
</dbReference>
<feature type="domain" description="Peptidase S1" evidence="1">
    <location>
        <begin position="1"/>
        <end position="241"/>
    </location>
</feature>
<gene>
    <name evidence="2" type="ORF">LZC95_11990</name>
</gene>
<protein>
    <submittedName>
        <fullName evidence="2">S1 family peptidase</fullName>
    </submittedName>
</protein>
<dbReference type="SUPFAM" id="SSF50494">
    <property type="entry name" value="Trypsin-like serine proteases"/>
    <property type="match status" value="1"/>
</dbReference>
<evidence type="ECO:0000313" key="2">
    <source>
        <dbReference type="EMBL" id="WXA97551.1"/>
    </source>
</evidence>
<dbReference type="PROSITE" id="PS50240">
    <property type="entry name" value="TRYPSIN_DOM"/>
    <property type="match status" value="1"/>
</dbReference>
<name>A0ABZ2KMG9_9BACT</name>